<dbReference type="EMBL" id="JYDW01000081">
    <property type="protein sequence ID" value="KRZ57118.1"/>
    <property type="molecule type" value="Genomic_DNA"/>
</dbReference>
<reference evidence="1 2" key="1">
    <citation type="submission" date="2015-05" db="EMBL/GenBank/DDBJ databases">
        <title>Evolution of Trichinella species and genotypes.</title>
        <authorList>
            <person name="Korhonen P.K."/>
            <person name="Edoardo P."/>
            <person name="Giuseppe L.R."/>
            <person name="Gasser R.B."/>
        </authorList>
    </citation>
    <scope>NUCLEOTIDE SEQUENCE [LARGE SCALE GENOMIC DNA]</scope>
    <source>
        <strain evidence="1">ISS10</strain>
    </source>
</reference>
<comment type="caution">
    <text evidence="1">The sequence shown here is derived from an EMBL/GenBank/DDBJ whole genome shotgun (WGS) entry which is preliminary data.</text>
</comment>
<keyword evidence="2" id="KW-1185">Reference proteome</keyword>
<dbReference type="Proteomes" id="UP000054721">
    <property type="component" value="Unassembled WGS sequence"/>
</dbReference>
<name>A0A0V1LDJ1_9BILA</name>
<proteinExistence type="predicted"/>
<organism evidence="1 2">
    <name type="scientific">Trichinella nativa</name>
    <dbReference type="NCBI Taxonomy" id="6335"/>
    <lineage>
        <taxon>Eukaryota</taxon>
        <taxon>Metazoa</taxon>
        <taxon>Ecdysozoa</taxon>
        <taxon>Nematoda</taxon>
        <taxon>Enoplea</taxon>
        <taxon>Dorylaimia</taxon>
        <taxon>Trichinellida</taxon>
        <taxon>Trichinellidae</taxon>
        <taxon>Trichinella</taxon>
    </lineage>
</organism>
<gene>
    <name evidence="1" type="ORF">T02_15838</name>
</gene>
<dbReference type="OrthoDB" id="354826at2759"/>
<protein>
    <submittedName>
        <fullName evidence="1">Uncharacterized protein</fullName>
    </submittedName>
</protein>
<accession>A0A0V1LDJ1</accession>
<dbReference type="AlphaFoldDB" id="A0A0V1LDJ1"/>
<evidence type="ECO:0000313" key="2">
    <source>
        <dbReference type="Proteomes" id="UP000054721"/>
    </source>
</evidence>
<sequence length="148" mass="16903">MYPDWTTVEMQSIKQRRRIRMAASDFLLLCCVIYRISTNAFVHIGHWNVGCRRCGASGILFISRVKNHICGASRSGESLTTLLTKKKSKKKGKNKRIHHHWQCGGGGEAELASCLFVCRQFIPLSSLYFCCRFQCSKFSHLLHIFSCL</sequence>
<evidence type="ECO:0000313" key="1">
    <source>
        <dbReference type="EMBL" id="KRZ57118.1"/>
    </source>
</evidence>